<accession>A0ACC0V3M9</accession>
<evidence type="ECO:0000313" key="2">
    <source>
        <dbReference type="Proteomes" id="UP001163324"/>
    </source>
</evidence>
<proteinExistence type="predicted"/>
<evidence type="ECO:0000313" key="1">
    <source>
        <dbReference type="EMBL" id="KAI9900066.1"/>
    </source>
</evidence>
<keyword evidence="2" id="KW-1185">Reference proteome</keyword>
<dbReference type="Proteomes" id="UP001163324">
    <property type="component" value="Chromosome 4"/>
</dbReference>
<dbReference type="EMBL" id="CM047943">
    <property type="protein sequence ID" value="KAI9900066.1"/>
    <property type="molecule type" value="Genomic_DNA"/>
</dbReference>
<name>A0ACC0V3M9_9HYPO</name>
<reference evidence="1" key="1">
    <citation type="submission" date="2022-10" db="EMBL/GenBank/DDBJ databases">
        <title>Complete Genome of Trichothecium roseum strain YXFP-22015, a Plant Pathogen Isolated from Citrus.</title>
        <authorList>
            <person name="Wang Y."/>
            <person name="Zhu L."/>
        </authorList>
    </citation>
    <scope>NUCLEOTIDE SEQUENCE</scope>
    <source>
        <strain evidence="1">YXFP-22015</strain>
    </source>
</reference>
<sequence>MFPFDQSSLPQLTSRRALVVVDLQREFTTADGRLPVTEPPGYIDRTIELARQFRQTGGEVAWVRTNVDTRRPDDQVITSATSNDDHDPSADIQNGPDEEAFLSHEVPTCLQLGSAGYEWEAAVESAKQTTDFSITKSTYSAFASGTLVRGLRAKMVMEVFICGSLANIGVYATALDAAGHGFTITIVEDCCGYRDEGRQRRAVKSLVELIGCDIASSKEVLDTINPQAPSASFKAPKPSSKLEKGKPKSQGQGRVREQASESPGITRPMSALRLAVGSPVPEVIDAEDSRGPTSAPAGGEAESQPSKPREAGKSPPSSITRHDFDSQGALEIDENFNKSSRTEGKGKETHNQGSPDTSSHPQPSRLREVKRSETPEANPGEEEGSPRKARRMMLERELSSVEAENNKALVTGTDEFDPSSSTQRGLCEGDTDVIENLLPVDLETGIVDKLHSEIKWQTMSHQGGEVPRLVAVQGEVASDGSIPIYRHPSDESPPLLPFSPTVLDIKSATEKQLGHPLNHVLIQFYRDGKDYISEHSDKTLDIVKGSYIANVSLGAERTMVLRTKRWDKDPSRQSKDGTPADTKRKIQRARLPHNSLFRMGLQTNMKWLHAIRQDKRADRDKTSAELAFSGGRISLTFRQIGTFLNQDGDMIWGQGATGKTIEEAKPVINGQTPEAISMIKAFGAENHASTFDWEARYGGGFDVLHMSNAPRFFSSGDHIIDGIVVAMLEAFNVPYAKGSLGLSPKAPSSGEPVDARIKFIDDNENRSEVQGSLVVMLYLDARYGSKEPEVDLATKFSMYLRAMEMAHKRRRLLDSEQLSKGMLDAELATWDKIVKGTATEFLAGSKASLPDFVLRSVLQSVVSLEGGDAILDAYDSLKAHYRKKLSVAGTTEKGEPKEEAEQQSSGAAQSPKVGN</sequence>
<protein>
    <submittedName>
        <fullName evidence="1">Uncharacterized protein</fullName>
    </submittedName>
</protein>
<comment type="caution">
    <text evidence="1">The sequence shown here is derived from an EMBL/GenBank/DDBJ whole genome shotgun (WGS) entry which is preliminary data.</text>
</comment>
<organism evidence="1 2">
    <name type="scientific">Trichothecium roseum</name>
    <dbReference type="NCBI Taxonomy" id="47278"/>
    <lineage>
        <taxon>Eukaryota</taxon>
        <taxon>Fungi</taxon>
        <taxon>Dikarya</taxon>
        <taxon>Ascomycota</taxon>
        <taxon>Pezizomycotina</taxon>
        <taxon>Sordariomycetes</taxon>
        <taxon>Hypocreomycetidae</taxon>
        <taxon>Hypocreales</taxon>
        <taxon>Hypocreales incertae sedis</taxon>
        <taxon>Trichothecium</taxon>
    </lineage>
</organism>
<gene>
    <name evidence="1" type="ORF">N3K66_004328</name>
</gene>